<dbReference type="InterPro" id="IPR044857">
    <property type="entry name" value="T7SS_EccB_R1"/>
</dbReference>
<dbReference type="NCBIfam" id="TIGR03919">
    <property type="entry name" value="T7SS_EccB"/>
    <property type="match status" value="1"/>
</dbReference>
<name>A0ABV1K7W9_9PSEU</name>
<keyword evidence="2" id="KW-1133">Transmembrane helix</keyword>
<dbReference type="Proteomes" id="UP001494902">
    <property type="component" value="Unassembled WGS sequence"/>
</dbReference>
<dbReference type="Pfam" id="PF05108">
    <property type="entry name" value="T7SS_ESX1_EccB"/>
    <property type="match status" value="1"/>
</dbReference>
<organism evidence="3 4">
    <name type="scientific">Pseudonocardia nematodicida</name>
    <dbReference type="NCBI Taxonomy" id="1206997"/>
    <lineage>
        <taxon>Bacteria</taxon>
        <taxon>Bacillati</taxon>
        <taxon>Actinomycetota</taxon>
        <taxon>Actinomycetes</taxon>
        <taxon>Pseudonocardiales</taxon>
        <taxon>Pseudonocardiaceae</taxon>
        <taxon>Pseudonocardia</taxon>
    </lineage>
</organism>
<gene>
    <name evidence="3" type="primary">eccB</name>
    <name evidence="3" type="ORF">WIS52_08930</name>
</gene>
<evidence type="ECO:0000313" key="3">
    <source>
        <dbReference type="EMBL" id="MEQ3550590.1"/>
    </source>
</evidence>
<keyword evidence="2" id="KW-0472">Membrane</keyword>
<keyword evidence="4" id="KW-1185">Reference proteome</keyword>
<dbReference type="PANTHER" id="PTHR40765:SF2">
    <property type="entry name" value="ESX-2 SECRETION SYSTEM ATPASE ECCB2"/>
    <property type="match status" value="1"/>
</dbReference>
<feature type="region of interest" description="Disordered" evidence="1">
    <location>
        <begin position="325"/>
        <end position="346"/>
    </location>
</feature>
<reference evidence="3 4" key="1">
    <citation type="submission" date="2024-03" db="EMBL/GenBank/DDBJ databases">
        <title>Draft genome sequence of Pseudonocardia nematodicida JCM 31783.</title>
        <authorList>
            <person name="Butdee W."/>
            <person name="Duangmal K."/>
        </authorList>
    </citation>
    <scope>NUCLEOTIDE SEQUENCE [LARGE SCALE GENOMIC DNA]</scope>
    <source>
        <strain evidence="3 4">JCM 31783</strain>
    </source>
</reference>
<evidence type="ECO:0000313" key="4">
    <source>
        <dbReference type="Proteomes" id="UP001494902"/>
    </source>
</evidence>
<feature type="transmembrane region" description="Helical" evidence="2">
    <location>
        <begin position="52"/>
        <end position="71"/>
    </location>
</feature>
<evidence type="ECO:0000256" key="1">
    <source>
        <dbReference type="SAM" id="MobiDB-lite"/>
    </source>
</evidence>
<sequence length="475" mass="47363">MPPEPAPTRVQRAPATRDQADAYRFGLRRMEAALVRADPVLRHEQIRSQRRAVFAGVLAGLLALGVAALLARVSPAADWRTHALVQGETSGVLYAVATDPPRLVPVPDPVAGRLVLAALGRSDGAGAVPARVPDAELAAAPRTPPAAVPGAVGVALDGAPVPAAWAVCDTADDEGRAPGVATVLAGSLAPGPHEPAPMLLLTGEGGATYLVHDGGRHRLDPADRDVLAGLGLLDAPVRRVGEGLLSAIPEGAPLRMPAPDPVDVPGLGRAGDVVESQPLGAPAAYYLVVDGGLAQVPVTLADAAVSRTGQGQPTVLTPRRVRDATVTSVPGADAWPERPATPGAGAGPVLCRTWREGQGGVLAADRLPVAPGSVPVALAGADGGGPRLDEVVLPSSGPGPLRAVGAESATPGADGSGTRWLLAASGAVYGVADDPTAAALGIVESGAAPEAMVRLLPRAGALDVAAAGEVADIPG</sequence>
<keyword evidence="2" id="KW-0812">Transmembrane</keyword>
<dbReference type="PANTHER" id="PTHR40765">
    <property type="entry name" value="ESX-2 SECRETION SYSTEM ATPASE ECCB2"/>
    <property type="match status" value="1"/>
</dbReference>
<dbReference type="RefSeq" id="WP_349297656.1">
    <property type="nucleotide sequence ID" value="NZ_JBEDNQ010000003.1"/>
</dbReference>
<dbReference type="InterPro" id="IPR007795">
    <property type="entry name" value="T7SS_EccB"/>
</dbReference>
<comment type="caution">
    <text evidence="3">The sequence shown here is derived from an EMBL/GenBank/DDBJ whole genome shotgun (WGS) entry which is preliminary data.</text>
</comment>
<accession>A0ABV1K7W9</accession>
<protein>
    <submittedName>
        <fullName evidence="3">Type VII secretion protein EccB</fullName>
    </submittedName>
</protein>
<dbReference type="Gene3D" id="3.30.2390.20">
    <property type="entry name" value="Type VII secretion system EccB, repeat 1 domain"/>
    <property type="match status" value="1"/>
</dbReference>
<proteinExistence type="predicted"/>
<evidence type="ECO:0000256" key="2">
    <source>
        <dbReference type="SAM" id="Phobius"/>
    </source>
</evidence>
<dbReference type="EMBL" id="JBEDNQ010000003">
    <property type="protein sequence ID" value="MEQ3550590.1"/>
    <property type="molecule type" value="Genomic_DNA"/>
</dbReference>